<evidence type="ECO:0000313" key="2">
    <source>
        <dbReference type="Proteomes" id="UP001597116"/>
    </source>
</evidence>
<reference evidence="2" key="1">
    <citation type="journal article" date="2019" name="Int. J. Syst. Evol. Microbiol.">
        <title>The Global Catalogue of Microorganisms (GCM) 10K type strain sequencing project: providing services to taxonomists for standard genome sequencing and annotation.</title>
        <authorList>
            <consortium name="The Broad Institute Genomics Platform"/>
            <consortium name="The Broad Institute Genome Sequencing Center for Infectious Disease"/>
            <person name="Wu L."/>
            <person name="Ma J."/>
        </authorList>
    </citation>
    <scope>NUCLEOTIDE SEQUENCE [LARGE SCALE GENOMIC DNA]</scope>
    <source>
        <strain evidence="2">CCUG 55608</strain>
    </source>
</reference>
<dbReference type="RefSeq" id="WP_379884656.1">
    <property type="nucleotide sequence ID" value="NZ_JBHTLP010000018.1"/>
</dbReference>
<sequence>MRYGYSLLIAVLFLFVTAGCQLLKDHDTPSPVSTVATDLISSLGLEADAQGHLWVTEAGSGTANDGQLTLITPDGTVFPVVQGFTS</sequence>
<accession>A0ABW3QKU2</accession>
<protein>
    <submittedName>
        <fullName evidence="1">Uncharacterized protein</fullName>
    </submittedName>
</protein>
<keyword evidence="2" id="KW-1185">Reference proteome</keyword>
<proteinExistence type="predicted"/>
<comment type="caution">
    <text evidence="1">The sequence shown here is derived from an EMBL/GenBank/DDBJ whole genome shotgun (WGS) entry which is preliminary data.</text>
</comment>
<name>A0ABW3QKU2_9BACT</name>
<dbReference type="PROSITE" id="PS51257">
    <property type="entry name" value="PROKAR_LIPOPROTEIN"/>
    <property type="match status" value="1"/>
</dbReference>
<dbReference type="EMBL" id="JBHTLP010000018">
    <property type="protein sequence ID" value="MFD1143701.1"/>
    <property type="molecule type" value="Genomic_DNA"/>
</dbReference>
<organism evidence="1 2">
    <name type="scientific">Larkinella insperata</name>
    <dbReference type="NCBI Taxonomy" id="332158"/>
    <lineage>
        <taxon>Bacteria</taxon>
        <taxon>Pseudomonadati</taxon>
        <taxon>Bacteroidota</taxon>
        <taxon>Cytophagia</taxon>
        <taxon>Cytophagales</taxon>
        <taxon>Spirosomataceae</taxon>
        <taxon>Larkinella</taxon>
    </lineage>
</organism>
<evidence type="ECO:0000313" key="1">
    <source>
        <dbReference type="EMBL" id="MFD1143701.1"/>
    </source>
</evidence>
<gene>
    <name evidence="1" type="ORF">ACFQ4C_21410</name>
</gene>
<dbReference type="Proteomes" id="UP001597116">
    <property type="component" value="Unassembled WGS sequence"/>
</dbReference>